<feature type="region of interest" description="Disordered" evidence="1">
    <location>
        <begin position="19"/>
        <end position="51"/>
    </location>
</feature>
<dbReference type="EMBL" id="CP022115">
    <property type="protein sequence ID" value="ASJ23866.1"/>
    <property type="molecule type" value="Genomic_DNA"/>
</dbReference>
<name>A0A248LHK4_9NEIS</name>
<dbReference type="AlphaFoldDB" id="A0A248LHK4"/>
<evidence type="ECO:0000313" key="2">
    <source>
        <dbReference type="EMBL" id="ASJ23866.1"/>
    </source>
</evidence>
<gene>
    <name evidence="2" type="ORF">LHGZ1_1035</name>
</gene>
<sequence length="51" mass="5924">MFPYFDNIGNIETLQNRTLEHQHGRPAFTTPAQEHTRKPLLRGTGDLEQVF</sequence>
<protein>
    <submittedName>
        <fullName evidence="2">Uncharacterized protein</fullName>
    </submittedName>
</protein>
<accession>A0A248LHK4</accession>
<organism evidence="2 3">
    <name type="scientific">Laribacter hongkongensis</name>
    <dbReference type="NCBI Taxonomy" id="168471"/>
    <lineage>
        <taxon>Bacteria</taxon>
        <taxon>Pseudomonadati</taxon>
        <taxon>Pseudomonadota</taxon>
        <taxon>Betaproteobacteria</taxon>
        <taxon>Neisseriales</taxon>
        <taxon>Aquaspirillaceae</taxon>
        <taxon>Laribacter</taxon>
    </lineage>
</organism>
<proteinExistence type="predicted"/>
<evidence type="ECO:0000313" key="3">
    <source>
        <dbReference type="Proteomes" id="UP000197424"/>
    </source>
</evidence>
<evidence type="ECO:0000256" key="1">
    <source>
        <dbReference type="SAM" id="MobiDB-lite"/>
    </source>
</evidence>
<dbReference type="Proteomes" id="UP000197424">
    <property type="component" value="Chromosome"/>
</dbReference>
<reference evidence="3" key="1">
    <citation type="submission" date="2017-06" db="EMBL/GenBank/DDBJ databases">
        <title>Whole genome sequence of Laribacter hongkongensis LHGZ1.</title>
        <authorList>
            <person name="Chen D."/>
            <person name="Wu H."/>
            <person name="Chen J."/>
        </authorList>
    </citation>
    <scope>NUCLEOTIDE SEQUENCE [LARGE SCALE GENOMIC DNA]</scope>
    <source>
        <strain evidence="3">LHGZ1</strain>
    </source>
</reference>